<organism evidence="4">
    <name type="scientific">marine metagenome</name>
    <dbReference type="NCBI Taxonomy" id="408172"/>
    <lineage>
        <taxon>unclassified sequences</taxon>
        <taxon>metagenomes</taxon>
        <taxon>ecological metagenomes</taxon>
    </lineage>
</organism>
<gene>
    <name evidence="4" type="ORF">METZ01_LOCUS139047</name>
</gene>
<evidence type="ECO:0000256" key="1">
    <source>
        <dbReference type="ARBA" id="ARBA00022801"/>
    </source>
</evidence>
<dbReference type="Gene3D" id="3.40.50.1820">
    <property type="entry name" value="alpha/beta hydrolase"/>
    <property type="match status" value="1"/>
</dbReference>
<dbReference type="PANTHER" id="PTHR10272">
    <property type="entry name" value="PLATELET-ACTIVATING FACTOR ACETYLHYDROLASE"/>
    <property type="match status" value="1"/>
</dbReference>
<dbReference type="AlphaFoldDB" id="A0A381ZBP5"/>
<proteinExistence type="predicted"/>
<dbReference type="SUPFAM" id="SSF53474">
    <property type="entry name" value="alpha/beta-Hydrolases"/>
    <property type="match status" value="1"/>
</dbReference>
<protein>
    <recommendedName>
        <fullName evidence="5">AB hydrolase-1 domain-containing protein</fullName>
    </recommendedName>
</protein>
<dbReference type="Pfam" id="PF07224">
    <property type="entry name" value="Chlorophyllase"/>
    <property type="match status" value="1"/>
</dbReference>
<evidence type="ECO:0000313" key="4">
    <source>
        <dbReference type="EMBL" id="SVA86193.1"/>
    </source>
</evidence>
<dbReference type="InterPro" id="IPR017395">
    <property type="entry name" value="Chlorophyllase-like"/>
</dbReference>
<dbReference type="PANTHER" id="PTHR10272:SF0">
    <property type="entry name" value="PLATELET-ACTIVATING FACTOR ACETYLHYDROLASE"/>
    <property type="match status" value="1"/>
</dbReference>
<keyword evidence="2" id="KW-0442">Lipid degradation</keyword>
<accession>A0A381ZBP5</accession>
<dbReference type="GO" id="GO:0016042">
    <property type="term" value="P:lipid catabolic process"/>
    <property type="evidence" value="ECO:0007669"/>
    <property type="project" value="UniProtKB-KW"/>
</dbReference>
<keyword evidence="1" id="KW-0378">Hydrolase</keyword>
<dbReference type="GO" id="GO:0003847">
    <property type="term" value="F:1-alkyl-2-acetylglycerophosphocholine esterase activity"/>
    <property type="evidence" value="ECO:0007669"/>
    <property type="project" value="TreeGrafter"/>
</dbReference>
<evidence type="ECO:0008006" key="5">
    <source>
        <dbReference type="Google" id="ProtNLM"/>
    </source>
</evidence>
<sequence>MVSDLLLPLLRQSFWLCVGLAGLAAVANGSEPLYKIEPGPYETRSIDELTLNDAVQDRDVTLRLLYPDGNGPFPVVVYSTGAFCWPQMYDRVTTHWVSHGYVVLAPNHIDSPNNAEPPRPDQFANFLPSRMRDVSFVVDALAQIGQRAGIQGKIDEERIAIGGHSFGAVIAMIKTGLPLKDEYKGSWGDTYDARFQAAVLMSAPGPGMEQMAANAHRGLRKPLMATGGTNDVGRVDPGDYPREDWRRVAYQLAPPGDKYSVILKDADHYLGGLICNPERGGKPDPDAVAIVRAMTTAFLDAYIKDDAAALKFLKTADVSSLTNGRALAQHK</sequence>
<evidence type="ECO:0000256" key="2">
    <source>
        <dbReference type="ARBA" id="ARBA00022963"/>
    </source>
</evidence>
<keyword evidence="3" id="KW-0443">Lipid metabolism</keyword>
<name>A0A381ZBP5_9ZZZZ</name>
<dbReference type="EMBL" id="UINC01020552">
    <property type="protein sequence ID" value="SVA86193.1"/>
    <property type="molecule type" value="Genomic_DNA"/>
</dbReference>
<dbReference type="InterPro" id="IPR029058">
    <property type="entry name" value="AB_hydrolase_fold"/>
</dbReference>
<evidence type="ECO:0000256" key="3">
    <source>
        <dbReference type="ARBA" id="ARBA00023098"/>
    </source>
</evidence>
<reference evidence="4" key="1">
    <citation type="submission" date="2018-05" db="EMBL/GenBank/DDBJ databases">
        <authorList>
            <person name="Lanie J.A."/>
            <person name="Ng W.-L."/>
            <person name="Kazmierczak K.M."/>
            <person name="Andrzejewski T.M."/>
            <person name="Davidsen T.M."/>
            <person name="Wayne K.J."/>
            <person name="Tettelin H."/>
            <person name="Glass J.I."/>
            <person name="Rusch D."/>
            <person name="Podicherti R."/>
            <person name="Tsui H.-C.T."/>
            <person name="Winkler M.E."/>
        </authorList>
    </citation>
    <scope>NUCLEOTIDE SEQUENCE</scope>
</reference>